<name>A0A0A9FJ50_ARUDO</name>
<organism evidence="2">
    <name type="scientific">Arundo donax</name>
    <name type="common">Giant reed</name>
    <name type="synonym">Donax arundinaceus</name>
    <dbReference type="NCBI Taxonomy" id="35708"/>
    <lineage>
        <taxon>Eukaryota</taxon>
        <taxon>Viridiplantae</taxon>
        <taxon>Streptophyta</taxon>
        <taxon>Embryophyta</taxon>
        <taxon>Tracheophyta</taxon>
        <taxon>Spermatophyta</taxon>
        <taxon>Magnoliopsida</taxon>
        <taxon>Liliopsida</taxon>
        <taxon>Poales</taxon>
        <taxon>Poaceae</taxon>
        <taxon>PACMAD clade</taxon>
        <taxon>Arundinoideae</taxon>
        <taxon>Arundineae</taxon>
        <taxon>Arundo</taxon>
    </lineage>
</organism>
<reference evidence="2" key="2">
    <citation type="journal article" date="2015" name="Data Brief">
        <title>Shoot transcriptome of the giant reed, Arundo donax.</title>
        <authorList>
            <person name="Barrero R.A."/>
            <person name="Guerrero F.D."/>
            <person name="Moolhuijzen P."/>
            <person name="Goolsby J.A."/>
            <person name="Tidwell J."/>
            <person name="Bellgard S.E."/>
            <person name="Bellgard M.I."/>
        </authorList>
    </citation>
    <scope>NUCLEOTIDE SEQUENCE</scope>
    <source>
        <tissue evidence="2">Shoot tissue taken approximately 20 cm above the soil surface</tissue>
    </source>
</reference>
<dbReference type="PANTHER" id="PTHR11439">
    <property type="entry name" value="GAG-POL-RELATED RETROTRANSPOSON"/>
    <property type="match status" value="1"/>
</dbReference>
<sequence>MYTRGKGGTAVIVGVYVDDLIVTGAKTSEIVAFKKQMTAEFEMSDLGLLSFYLGIEVSQQEGSVTIKQSAYARKVLKQFGMEDYNPTKYPMEHKAQVHKDSDGQPVDATEYRRVVGCLRYLLHTRPDLSHAVGVASRHMERPTVMHQKLVKQMLRYLKGTIDLGLVYVQGTGKEVLTGFTDSDLGGDLDDRKSTGGMAFYLNNNLVSWTSQKQKTVALSSCEAEFIAAATAACQALWLKSMLEELTGEKQGSVKLYVDNNSAIALMKNPVFHGRSKHIDMRYHFIRDYVCKGHISVHWICTEEQRADVLTKALAAGKLQAMRHLLGVRDLSTRQD</sequence>
<dbReference type="Pfam" id="PF07727">
    <property type="entry name" value="RVT_2"/>
    <property type="match status" value="1"/>
</dbReference>
<dbReference type="EMBL" id="GBRH01186632">
    <property type="protein sequence ID" value="JAE11264.1"/>
    <property type="molecule type" value="Transcribed_RNA"/>
</dbReference>
<feature type="domain" description="Reverse transcriptase Ty1/copia-type" evidence="1">
    <location>
        <begin position="1"/>
        <end position="92"/>
    </location>
</feature>
<dbReference type="InterPro" id="IPR013103">
    <property type="entry name" value="RVT_2"/>
</dbReference>
<dbReference type="AlphaFoldDB" id="A0A0A9FJ50"/>
<protein>
    <recommendedName>
        <fullName evidence="1">Reverse transcriptase Ty1/copia-type domain-containing protein</fullName>
    </recommendedName>
</protein>
<dbReference type="CDD" id="cd09272">
    <property type="entry name" value="RNase_HI_RT_Ty1"/>
    <property type="match status" value="1"/>
</dbReference>
<dbReference type="InterPro" id="IPR043502">
    <property type="entry name" value="DNA/RNA_pol_sf"/>
</dbReference>
<reference evidence="2" key="1">
    <citation type="submission" date="2014-09" db="EMBL/GenBank/DDBJ databases">
        <authorList>
            <person name="Magalhaes I.L.F."/>
            <person name="Oliveira U."/>
            <person name="Santos F.R."/>
            <person name="Vidigal T.H.D.A."/>
            <person name="Brescovit A.D."/>
            <person name="Santos A.J."/>
        </authorList>
    </citation>
    <scope>NUCLEOTIDE SEQUENCE</scope>
    <source>
        <tissue evidence="2">Shoot tissue taken approximately 20 cm above the soil surface</tissue>
    </source>
</reference>
<accession>A0A0A9FJ50</accession>
<dbReference type="SUPFAM" id="SSF56672">
    <property type="entry name" value="DNA/RNA polymerases"/>
    <property type="match status" value="1"/>
</dbReference>
<dbReference type="PANTHER" id="PTHR11439:SF515">
    <property type="entry name" value="GAG-POL POLYPROTEIN"/>
    <property type="match status" value="1"/>
</dbReference>
<evidence type="ECO:0000259" key="1">
    <source>
        <dbReference type="Pfam" id="PF07727"/>
    </source>
</evidence>
<proteinExistence type="predicted"/>
<evidence type="ECO:0000313" key="2">
    <source>
        <dbReference type="EMBL" id="JAE11264.1"/>
    </source>
</evidence>